<name>B1Y9D4_PYRNV</name>
<dbReference type="HOGENOM" id="CLU_195703_0_0_2"/>
<dbReference type="GeneID" id="6164674"/>
<keyword evidence="2" id="KW-1185">Reference proteome</keyword>
<accession>B1Y9D4</accession>
<dbReference type="SUPFAM" id="SSF57783">
    <property type="entry name" value="Zinc beta-ribbon"/>
    <property type="match status" value="1"/>
</dbReference>
<dbReference type="EMBL" id="CP001014">
    <property type="protein sequence ID" value="ACB40363.1"/>
    <property type="molecule type" value="Genomic_DNA"/>
</dbReference>
<reference evidence="1" key="1">
    <citation type="submission" date="2008-03" db="EMBL/GenBank/DDBJ databases">
        <title>Complete sequence of Thermoproteus neutrophilus V24Sta.</title>
        <authorList>
            <consortium name="US DOE Joint Genome Institute"/>
            <person name="Copeland A."/>
            <person name="Lucas S."/>
            <person name="Lapidus A."/>
            <person name="Glavina del Rio T."/>
            <person name="Dalin E."/>
            <person name="Tice H."/>
            <person name="Bruce D."/>
            <person name="Goodwin L."/>
            <person name="Pitluck S."/>
            <person name="Sims D."/>
            <person name="Brettin T."/>
            <person name="Detter J.C."/>
            <person name="Han C."/>
            <person name="Kuske C.R."/>
            <person name="Schmutz J."/>
            <person name="Larimer F."/>
            <person name="Land M."/>
            <person name="Hauser L."/>
            <person name="Kyrpides N."/>
            <person name="Mikhailova N."/>
            <person name="Biddle J.F."/>
            <person name="Zhang Z."/>
            <person name="Fitz-Gibbon S.T."/>
            <person name="Lowe T.M."/>
            <person name="Saltikov C."/>
            <person name="House C.H."/>
            <person name="Richardson P."/>
        </authorList>
    </citation>
    <scope>NUCLEOTIDE SEQUENCE [LARGE SCALE GENOMIC DNA]</scope>
    <source>
        <strain evidence="1">V24Sta</strain>
    </source>
</reference>
<evidence type="ECO:0000313" key="2">
    <source>
        <dbReference type="Proteomes" id="UP000001694"/>
    </source>
</evidence>
<gene>
    <name evidence="1" type="ordered locus">Tneu_1438</name>
</gene>
<proteinExistence type="predicted"/>
<dbReference type="AlphaFoldDB" id="B1Y9D4"/>
<evidence type="ECO:0000313" key="1">
    <source>
        <dbReference type="EMBL" id="ACB40363.1"/>
    </source>
</evidence>
<protein>
    <submittedName>
        <fullName evidence="1">Uncharacterized protein</fullName>
    </submittedName>
</protein>
<dbReference type="RefSeq" id="WP_012350782.1">
    <property type="nucleotide sequence ID" value="NC_010525.1"/>
</dbReference>
<sequence length="74" mass="8495">MVAQEFPEDWEYSGGELEKTLKVRATCPYCKHKFEVEIGESWYNIGFSINCPKCGRSFPINMYGEVIGVVEPKK</sequence>
<dbReference type="KEGG" id="tne:Tneu_1438"/>
<organism evidence="1 2">
    <name type="scientific">Pyrobaculum neutrophilum (strain DSM 2338 / JCM 9278 / NBRC 100436 / V24Sta)</name>
    <name type="common">Thermoproteus neutrophilus</name>
    <dbReference type="NCBI Taxonomy" id="444157"/>
    <lineage>
        <taxon>Archaea</taxon>
        <taxon>Thermoproteota</taxon>
        <taxon>Thermoprotei</taxon>
        <taxon>Thermoproteales</taxon>
        <taxon>Thermoproteaceae</taxon>
        <taxon>Pyrobaculum</taxon>
    </lineage>
</organism>
<dbReference type="STRING" id="444157.Tneu_1438"/>
<dbReference type="Proteomes" id="UP000001694">
    <property type="component" value="Chromosome"/>
</dbReference>
<dbReference type="OrthoDB" id="23286at2157"/>
<dbReference type="eggNOG" id="arCOG05581">
    <property type="taxonomic scope" value="Archaea"/>
</dbReference>